<sequence length="216" mass="23266">MQLRTTLCLLALAATAACSTMNSGDDLPAMRWDHRPEAEVWTSRSLVAAAKLDDELAETVPADIETWCPGYEDASIEDRRAFWVGIFSALAKHESTWNPKASGGGGAWIGLTQISPATARQYGCEANSTAELKDGAANLACALRIGAAQVDRDNLVVGNGARGLGRDWAPFRSAKKRADIAEWTRSQEYCQKKPTTLAFLSTMSVPLTVRPIPAAQ</sequence>
<dbReference type="InterPro" id="IPR008258">
    <property type="entry name" value="Transglycosylase_SLT_dom_1"/>
</dbReference>
<dbReference type="Gene3D" id="1.10.530.10">
    <property type="match status" value="1"/>
</dbReference>
<dbReference type="CDD" id="cd00254">
    <property type="entry name" value="LT-like"/>
    <property type="match status" value="1"/>
</dbReference>
<dbReference type="PROSITE" id="PS51257">
    <property type="entry name" value="PROKAR_LIPOPROTEIN"/>
    <property type="match status" value="1"/>
</dbReference>
<evidence type="ECO:0000259" key="3">
    <source>
        <dbReference type="Pfam" id="PF01464"/>
    </source>
</evidence>
<comment type="similarity">
    <text evidence="1">Belongs to the virb1 family.</text>
</comment>
<name>A0A8G0ZX07_9RHOB</name>
<accession>A0A8G0ZX07</accession>
<dbReference type="EMBL" id="CP069370">
    <property type="protein sequence ID" value="QYZ71763.1"/>
    <property type="molecule type" value="Genomic_DNA"/>
</dbReference>
<dbReference type="SUPFAM" id="SSF53955">
    <property type="entry name" value="Lysozyme-like"/>
    <property type="match status" value="1"/>
</dbReference>
<dbReference type="Pfam" id="PF01464">
    <property type="entry name" value="SLT"/>
    <property type="match status" value="1"/>
</dbReference>
<dbReference type="InterPro" id="IPR023346">
    <property type="entry name" value="Lysozyme-like_dom_sf"/>
</dbReference>
<proteinExistence type="inferred from homology"/>
<organism evidence="4 5">
    <name type="scientific">Neotabrizicola shimadae</name>
    <dbReference type="NCBI Taxonomy" id="2807096"/>
    <lineage>
        <taxon>Bacteria</taxon>
        <taxon>Pseudomonadati</taxon>
        <taxon>Pseudomonadota</taxon>
        <taxon>Alphaproteobacteria</taxon>
        <taxon>Rhodobacterales</taxon>
        <taxon>Paracoccaceae</taxon>
        <taxon>Neotabrizicola</taxon>
    </lineage>
</organism>
<keyword evidence="2" id="KW-0732">Signal</keyword>
<dbReference type="Proteomes" id="UP000826300">
    <property type="component" value="Chromosome"/>
</dbReference>
<feature type="signal peptide" evidence="2">
    <location>
        <begin position="1"/>
        <end position="24"/>
    </location>
</feature>
<dbReference type="AlphaFoldDB" id="A0A8G0ZX07"/>
<dbReference type="RefSeq" id="WP_220664359.1">
    <property type="nucleotide sequence ID" value="NZ_CP069370.1"/>
</dbReference>
<evidence type="ECO:0000256" key="1">
    <source>
        <dbReference type="ARBA" id="ARBA00009387"/>
    </source>
</evidence>
<gene>
    <name evidence="4" type="ORF">JO391_09855</name>
</gene>
<evidence type="ECO:0000313" key="5">
    <source>
        <dbReference type="Proteomes" id="UP000826300"/>
    </source>
</evidence>
<evidence type="ECO:0000313" key="4">
    <source>
        <dbReference type="EMBL" id="QYZ71763.1"/>
    </source>
</evidence>
<dbReference type="KEGG" id="nsm:JO391_09855"/>
<protein>
    <submittedName>
        <fullName evidence="4">Lytic transglycosylase domain-containing protein</fullName>
    </submittedName>
</protein>
<feature type="chain" id="PRO_5034081632" evidence="2">
    <location>
        <begin position="25"/>
        <end position="216"/>
    </location>
</feature>
<reference evidence="4" key="1">
    <citation type="submission" date="2021-02" db="EMBL/GenBank/DDBJ databases">
        <title>Rhodobacter shimadae sp. nov., an aerobic anoxygenic phototrophic bacterium isolated from a hot spring.</title>
        <authorList>
            <person name="Muramatsu S."/>
            <person name="Haruta S."/>
            <person name="Hirose S."/>
            <person name="Hanada S."/>
        </authorList>
    </citation>
    <scope>NUCLEOTIDE SEQUENCE</scope>
    <source>
        <strain evidence="4">N10</strain>
    </source>
</reference>
<keyword evidence="5" id="KW-1185">Reference proteome</keyword>
<evidence type="ECO:0000256" key="2">
    <source>
        <dbReference type="SAM" id="SignalP"/>
    </source>
</evidence>
<feature type="domain" description="Transglycosylase SLT" evidence="3">
    <location>
        <begin position="78"/>
        <end position="144"/>
    </location>
</feature>